<feature type="compositionally biased region" description="Low complexity" evidence="5">
    <location>
        <begin position="73"/>
        <end position="90"/>
    </location>
</feature>
<keyword evidence="4" id="KW-0067">ATP-binding</keyword>
<organism evidence="7 8">
    <name type="scientific">Tulasnella calospora MUT 4182</name>
    <dbReference type="NCBI Taxonomy" id="1051891"/>
    <lineage>
        <taxon>Eukaryota</taxon>
        <taxon>Fungi</taxon>
        <taxon>Dikarya</taxon>
        <taxon>Basidiomycota</taxon>
        <taxon>Agaricomycotina</taxon>
        <taxon>Agaricomycetes</taxon>
        <taxon>Cantharellales</taxon>
        <taxon>Tulasnellaceae</taxon>
        <taxon>Tulasnella</taxon>
    </lineage>
</organism>
<keyword evidence="3" id="KW-0418">Kinase</keyword>
<dbReference type="CDD" id="cd13999">
    <property type="entry name" value="STKc_MAP3K-like"/>
    <property type="match status" value="1"/>
</dbReference>
<feature type="domain" description="Protein kinase" evidence="6">
    <location>
        <begin position="165"/>
        <end position="429"/>
    </location>
</feature>
<dbReference type="SUPFAM" id="SSF56112">
    <property type="entry name" value="Protein kinase-like (PK-like)"/>
    <property type="match status" value="1"/>
</dbReference>
<dbReference type="PROSITE" id="PS50011">
    <property type="entry name" value="PROTEIN_KINASE_DOM"/>
    <property type="match status" value="1"/>
</dbReference>
<dbReference type="PANTHER" id="PTHR44329:SF288">
    <property type="entry name" value="MITOGEN-ACTIVATED PROTEIN KINASE KINASE KINASE 20"/>
    <property type="match status" value="1"/>
</dbReference>
<keyword evidence="2" id="KW-0547">Nucleotide-binding</keyword>
<evidence type="ECO:0000256" key="1">
    <source>
        <dbReference type="ARBA" id="ARBA00022679"/>
    </source>
</evidence>
<dbReference type="HOGENOM" id="CLU_000288_7_35_1"/>
<protein>
    <recommendedName>
        <fullName evidence="6">Protein kinase domain-containing protein</fullName>
    </recommendedName>
</protein>
<accession>A0A0C3L2P0</accession>
<sequence length="432" mass="48632">MEGGRSLFGKAICISWSSPNASAVDFDLTEATAKSLIKLRRDDLVRLCEARDLEPEGTKTQLVTNLLQWRDQVAQAPSSSTQPSSRASTVRAPSTYRGQHHNGSPVLLRSNRVHVTQPDSPDPDPDHEEILLIGSKGKHHEGGDELELDLESLGLEDREIPIERLTKLEKIGSGGFKDVYIGKLRNRKVAIAEFRGHLGPMDIKELKLLADFNHPNVVRFLGISIPEDTKTTPVMMVSELCTNGDLFDYIRNEKPPTLRKLLNLMLDIAGGLDYLHNIHKPSVIHRDCKSSNILITGKVTAKIADFGLAKVKQSTRSMVKSLVGTVNWQAPELWHAHPKYDHKVDVFSCAMVFWEMLQWHNPSKKYPWEGMNEHAIYEEVGAKKNRPSLTGCRKLWCPEIVDLVMRMWAQDPKQRPPIREVVEELESIIAGL</sequence>
<proteinExistence type="predicted"/>
<evidence type="ECO:0000313" key="8">
    <source>
        <dbReference type="Proteomes" id="UP000054248"/>
    </source>
</evidence>
<reference evidence="8" key="2">
    <citation type="submission" date="2015-01" db="EMBL/GenBank/DDBJ databases">
        <title>Evolutionary Origins and Diversification of the Mycorrhizal Mutualists.</title>
        <authorList>
            <consortium name="DOE Joint Genome Institute"/>
            <consortium name="Mycorrhizal Genomics Consortium"/>
            <person name="Kohler A."/>
            <person name="Kuo A."/>
            <person name="Nagy L.G."/>
            <person name="Floudas D."/>
            <person name="Copeland A."/>
            <person name="Barry K.W."/>
            <person name="Cichocki N."/>
            <person name="Veneault-Fourrey C."/>
            <person name="LaButti K."/>
            <person name="Lindquist E.A."/>
            <person name="Lipzen A."/>
            <person name="Lundell T."/>
            <person name="Morin E."/>
            <person name="Murat C."/>
            <person name="Riley R."/>
            <person name="Ohm R."/>
            <person name="Sun H."/>
            <person name="Tunlid A."/>
            <person name="Henrissat B."/>
            <person name="Grigoriev I.V."/>
            <person name="Hibbett D.S."/>
            <person name="Martin F."/>
        </authorList>
    </citation>
    <scope>NUCLEOTIDE SEQUENCE [LARGE SCALE GENOMIC DNA]</scope>
    <source>
        <strain evidence="8">MUT 4182</strain>
    </source>
</reference>
<dbReference type="PANTHER" id="PTHR44329">
    <property type="entry name" value="SERINE/THREONINE-PROTEIN KINASE TNNI3K-RELATED"/>
    <property type="match status" value="1"/>
</dbReference>
<dbReference type="Proteomes" id="UP000054248">
    <property type="component" value="Unassembled WGS sequence"/>
</dbReference>
<evidence type="ECO:0000259" key="6">
    <source>
        <dbReference type="PROSITE" id="PS50011"/>
    </source>
</evidence>
<evidence type="ECO:0000313" key="7">
    <source>
        <dbReference type="EMBL" id="KIO28013.1"/>
    </source>
</evidence>
<dbReference type="GO" id="GO:0004674">
    <property type="term" value="F:protein serine/threonine kinase activity"/>
    <property type="evidence" value="ECO:0007669"/>
    <property type="project" value="TreeGrafter"/>
</dbReference>
<keyword evidence="8" id="KW-1185">Reference proteome</keyword>
<keyword evidence="1" id="KW-0808">Transferase</keyword>
<dbReference type="Pfam" id="PF07714">
    <property type="entry name" value="PK_Tyr_Ser-Thr"/>
    <property type="match status" value="1"/>
</dbReference>
<dbReference type="EMBL" id="KN823000">
    <property type="protein sequence ID" value="KIO28013.1"/>
    <property type="molecule type" value="Genomic_DNA"/>
</dbReference>
<dbReference type="InterPro" id="IPR000719">
    <property type="entry name" value="Prot_kinase_dom"/>
</dbReference>
<reference evidence="7 8" key="1">
    <citation type="submission" date="2014-04" db="EMBL/GenBank/DDBJ databases">
        <authorList>
            <consortium name="DOE Joint Genome Institute"/>
            <person name="Kuo A."/>
            <person name="Girlanda M."/>
            <person name="Perotto S."/>
            <person name="Kohler A."/>
            <person name="Nagy L.G."/>
            <person name="Floudas D."/>
            <person name="Copeland A."/>
            <person name="Barry K.W."/>
            <person name="Cichocki N."/>
            <person name="Veneault-Fourrey C."/>
            <person name="LaButti K."/>
            <person name="Lindquist E.A."/>
            <person name="Lipzen A."/>
            <person name="Lundell T."/>
            <person name="Morin E."/>
            <person name="Murat C."/>
            <person name="Sun H."/>
            <person name="Tunlid A."/>
            <person name="Henrissat B."/>
            <person name="Grigoriev I.V."/>
            <person name="Hibbett D.S."/>
            <person name="Martin F."/>
            <person name="Nordberg H.P."/>
            <person name="Cantor M.N."/>
            <person name="Hua S.X."/>
        </authorList>
    </citation>
    <scope>NUCLEOTIDE SEQUENCE [LARGE SCALE GENOMIC DNA]</scope>
    <source>
        <strain evidence="7 8">MUT 4182</strain>
    </source>
</reference>
<gene>
    <name evidence="7" type="ORF">M407DRAFT_72388</name>
</gene>
<dbReference type="InterPro" id="IPR051681">
    <property type="entry name" value="Ser/Thr_Kinases-Pseudokinases"/>
</dbReference>
<dbReference type="InterPro" id="IPR001245">
    <property type="entry name" value="Ser-Thr/Tyr_kinase_cat_dom"/>
</dbReference>
<dbReference type="GO" id="GO:0005524">
    <property type="term" value="F:ATP binding"/>
    <property type="evidence" value="ECO:0007669"/>
    <property type="project" value="UniProtKB-KW"/>
</dbReference>
<evidence type="ECO:0000256" key="2">
    <source>
        <dbReference type="ARBA" id="ARBA00022741"/>
    </source>
</evidence>
<evidence type="ECO:0000256" key="4">
    <source>
        <dbReference type="ARBA" id="ARBA00022840"/>
    </source>
</evidence>
<dbReference type="AlphaFoldDB" id="A0A0C3L2P0"/>
<feature type="region of interest" description="Disordered" evidence="5">
    <location>
        <begin position="73"/>
        <end position="109"/>
    </location>
</feature>
<dbReference type="OrthoDB" id="4062651at2759"/>
<evidence type="ECO:0000256" key="3">
    <source>
        <dbReference type="ARBA" id="ARBA00022777"/>
    </source>
</evidence>
<evidence type="ECO:0000256" key="5">
    <source>
        <dbReference type="SAM" id="MobiDB-lite"/>
    </source>
</evidence>
<name>A0A0C3L2P0_9AGAM</name>
<dbReference type="Gene3D" id="1.10.510.10">
    <property type="entry name" value="Transferase(Phosphotransferase) domain 1"/>
    <property type="match status" value="1"/>
</dbReference>
<dbReference type="InterPro" id="IPR011009">
    <property type="entry name" value="Kinase-like_dom_sf"/>
</dbReference>
<dbReference type="STRING" id="1051891.A0A0C3L2P0"/>